<dbReference type="RefSeq" id="WP_312743714.1">
    <property type="nucleotide sequence ID" value="NZ_CP116968.1"/>
</dbReference>
<dbReference type="HAMAP" id="MF_00500">
    <property type="entry name" value="Ribosomal_bS20"/>
    <property type="match status" value="1"/>
</dbReference>
<gene>
    <name evidence="8 10" type="primary">rpsT</name>
    <name evidence="10" type="ORF">PQG83_17260</name>
</gene>
<evidence type="ECO:0000256" key="7">
    <source>
        <dbReference type="ARBA" id="ARBA00035136"/>
    </source>
</evidence>
<dbReference type="AlphaFoldDB" id="A0AA96GI96"/>
<evidence type="ECO:0000256" key="9">
    <source>
        <dbReference type="SAM" id="MobiDB-lite"/>
    </source>
</evidence>
<dbReference type="KEGG" id="nneo:PQG83_17260"/>
<dbReference type="NCBIfam" id="TIGR00029">
    <property type="entry name" value="S20"/>
    <property type="match status" value="1"/>
</dbReference>
<dbReference type="InterPro" id="IPR036510">
    <property type="entry name" value="Ribosomal_bS20_sf"/>
</dbReference>
<name>A0AA96GI96_9BACT</name>
<reference evidence="10 11" key="1">
    <citation type="submission" date="2023-01" db="EMBL/GenBank/DDBJ databases">
        <title>Cultivation and genomic characterization of new, ubiquitous marine nitrite-oxidizing bacteria from the Nitrospirales.</title>
        <authorList>
            <person name="Mueller A.J."/>
            <person name="Daebeler A."/>
            <person name="Herbold C.W."/>
            <person name="Kirkegaard R.H."/>
            <person name="Daims H."/>
        </authorList>
    </citation>
    <scope>NUCLEOTIDE SEQUENCE [LARGE SCALE GENOMIC DNA]</scope>
    <source>
        <strain evidence="10 11">DK</strain>
    </source>
</reference>
<dbReference type="PANTHER" id="PTHR33398:SF1">
    <property type="entry name" value="SMALL RIBOSOMAL SUBUNIT PROTEIN BS20C"/>
    <property type="match status" value="1"/>
</dbReference>
<dbReference type="GO" id="GO:0003735">
    <property type="term" value="F:structural constituent of ribosome"/>
    <property type="evidence" value="ECO:0007669"/>
    <property type="project" value="InterPro"/>
</dbReference>
<evidence type="ECO:0000256" key="3">
    <source>
        <dbReference type="ARBA" id="ARBA00022730"/>
    </source>
</evidence>
<sequence length="90" mass="10214">MANRHQSAIKAARQTLKRQERNRSIMRRVRTFIKKVHGAVKENKGDEAKASLREATSELHKAVTKGTLHRNTASRWVSRLASRVNAVSPK</sequence>
<evidence type="ECO:0000256" key="5">
    <source>
        <dbReference type="ARBA" id="ARBA00022980"/>
    </source>
</evidence>
<keyword evidence="6 8" id="KW-0687">Ribonucleoprotein</keyword>
<dbReference type="SUPFAM" id="SSF46992">
    <property type="entry name" value="Ribosomal protein S20"/>
    <property type="match status" value="1"/>
</dbReference>
<evidence type="ECO:0000256" key="8">
    <source>
        <dbReference type="HAMAP-Rule" id="MF_00500"/>
    </source>
</evidence>
<evidence type="ECO:0000256" key="1">
    <source>
        <dbReference type="ARBA" id="ARBA00003134"/>
    </source>
</evidence>
<dbReference type="Pfam" id="PF01649">
    <property type="entry name" value="Ribosomal_S20p"/>
    <property type="match status" value="1"/>
</dbReference>
<dbReference type="GO" id="GO:0006412">
    <property type="term" value="P:translation"/>
    <property type="evidence" value="ECO:0007669"/>
    <property type="project" value="UniProtKB-UniRule"/>
</dbReference>
<dbReference type="Proteomes" id="UP001302494">
    <property type="component" value="Chromosome"/>
</dbReference>
<dbReference type="GO" id="GO:0015935">
    <property type="term" value="C:small ribosomal subunit"/>
    <property type="evidence" value="ECO:0007669"/>
    <property type="project" value="TreeGrafter"/>
</dbReference>
<dbReference type="PANTHER" id="PTHR33398">
    <property type="entry name" value="30S RIBOSOMAL PROTEIN S20"/>
    <property type="match status" value="1"/>
</dbReference>
<keyword evidence="3 8" id="KW-0699">rRNA-binding</keyword>
<evidence type="ECO:0000313" key="10">
    <source>
        <dbReference type="EMBL" id="WNM61487.1"/>
    </source>
</evidence>
<evidence type="ECO:0000256" key="4">
    <source>
        <dbReference type="ARBA" id="ARBA00022884"/>
    </source>
</evidence>
<dbReference type="Gene3D" id="1.20.58.110">
    <property type="entry name" value="Ribosomal protein S20"/>
    <property type="match status" value="1"/>
</dbReference>
<accession>A0AA96GI96</accession>
<comment type="similarity">
    <text evidence="2 8">Belongs to the bacterial ribosomal protein bS20 family.</text>
</comment>
<dbReference type="EMBL" id="CP116968">
    <property type="protein sequence ID" value="WNM61487.1"/>
    <property type="molecule type" value="Genomic_DNA"/>
</dbReference>
<dbReference type="GO" id="GO:0005829">
    <property type="term" value="C:cytosol"/>
    <property type="evidence" value="ECO:0007669"/>
    <property type="project" value="TreeGrafter"/>
</dbReference>
<keyword evidence="4 8" id="KW-0694">RNA-binding</keyword>
<evidence type="ECO:0000313" key="11">
    <source>
        <dbReference type="Proteomes" id="UP001302494"/>
    </source>
</evidence>
<keyword evidence="5 8" id="KW-0689">Ribosomal protein</keyword>
<keyword evidence="11" id="KW-1185">Reference proteome</keyword>
<dbReference type="GO" id="GO:0070181">
    <property type="term" value="F:small ribosomal subunit rRNA binding"/>
    <property type="evidence" value="ECO:0007669"/>
    <property type="project" value="TreeGrafter"/>
</dbReference>
<comment type="function">
    <text evidence="1 8">Binds directly to 16S ribosomal RNA.</text>
</comment>
<proteinExistence type="inferred from homology"/>
<organism evidence="10 11">
    <name type="scientific">Candidatus Nitrospira neomarina</name>
    <dbReference type="NCBI Taxonomy" id="3020899"/>
    <lineage>
        <taxon>Bacteria</taxon>
        <taxon>Pseudomonadati</taxon>
        <taxon>Nitrospirota</taxon>
        <taxon>Nitrospiria</taxon>
        <taxon>Nitrospirales</taxon>
        <taxon>Nitrospiraceae</taxon>
        <taxon>Nitrospira</taxon>
    </lineage>
</organism>
<evidence type="ECO:0000256" key="6">
    <source>
        <dbReference type="ARBA" id="ARBA00023274"/>
    </source>
</evidence>
<protein>
    <recommendedName>
        <fullName evidence="7 8">Small ribosomal subunit protein bS20</fullName>
    </recommendedName>
</protein>
<feature type="region of interest" description="Disordered" evidence="9">
    <location>
        <begin position="1"/>
        <end position="21"/>
    </location>
</feature>
<evidence type="ECO:0000256" key="2">
    <source>
        <dbReference type="ARBA" id="ARBA00007634"/>
    </source>
</evidence>
<dbReference type="InterPro" id="IPR002583">
    <property type="entry name" value="Ribosomal_bS20"/>
</dbReference>